<name>A0A8D8FTB9_CULPI</name>
<sequence>MPPPPLGMVPPGTWSPVKVMLLVVLVLVGPSLRQVHALRCFSCSVTASSGDKNCISDPSSVEGQSVVNCNRKYCTIQRQELIDPPGKLNTFLRSCEESPLYLNDVIDDPTFRTYYRSCSSDLCNSGDGMETAGGLSGLDAGASENLLVPGLAASSQRRPPPYFTGMSLAMLAAVVSWRTSFGLIFQ</sequence>
<accession>A0A8D8FTB9</accession>
<proteinExistence type="predicted"/>
<evidence type="ECO:0000256" key="1">
    <source>
        <dbReference type="SAM" id="SignalP"/>
    </source>
</evidence>
<feature type="signal peptide" evidence="1">
    <location>
        <begin position="1"/>
        <end position="37"/>
    </location>
</feature>
<evidence type="ECO:0000313" key="2">
    <source>
        <dbReference type="EMBL" id="CAG6481679.1"/>
    </source>
</evidence>
<dbReference type="EMBL" id="HBUE01091269">
    <property type="protein sequence ID" value="CAG6481679.1"/>
    <property type="molecule type" value="Transcribed_RNA"/>
</dbReference>
<dbReference type="EMBL" id="HBUE01091266">
    <property type="protein sequence ID" value="CAG6481678.1"/>
    <property type="molecule type" value="Transcribed_RNA"/>
</dbReference>
<keyword evidence="1" id="KW-0732">Signal</keyword>
<reference evidence="2" key="1">
    <citation type="submission" date="2021-05" db="EMBL/GenBank/DDBJ databases">
        <authorList>
            <person name="Alioto T."/>
            <person name="Alioto T."/>
            <person name="Gomez Garrido J."/>
        </authorList>
    </citation>
    <scope>NUCLEOTIDE SEQUENCE</scope>
</reference>
<protein>
    <submittedName>
        <fullName evidence="2">(northern house mosquito) hypothetical protein</fullName>
    </submittedName>
</protein>
<feature type="chain" id="PRO_5036428048" evidence="1">
    <location>
        <begin position="38"/>
        <end position="186"/>
    </location>
</feature>
<dbReference type="AlphaFoldDB" id="A0A8D8FTB9"/>
<organism evidence="2">
    <name type="scientific">Culex pipiens</name>
    <name type="common">House mosquito</name>
    <dbReference type="NCBI Taxonomy" id="7175"/>
    <lineage>
        <taxon>Eukaryota</taxon>
        <taxon>Metazoa</taxon>
        <taxon>Ecdysozoa</taxon>
        <taxon>Arthropoda</taxon>
        <taxon>Hexapoda</taxon>
        <taxon>Insecta</taxon>
        <taxon>Pterygota</taxon>
        <taxon>Neoptera</taxon>
        <taxon>Endopterygota</taxon>
        <taxon>Diptera</taxon>
        <taxon>Nematocera</taxon>
        <taxon>Culicoidea</taxon>
        <taxon>Culicidae</taxon>
        <taxon>Culicinae</taxon>
        <taxon>Culicini</taxon>
        <taxon>Culex</taxon>
        <taxon>Culex</taxon>
    </lineage>
</organism>